<dbReference type="SMART" id="SM00257">
    <property type="entry name" value="LysM"/>
    <property type="match status" value="1"/>
</dbReference>
<proteinExistence type="predicted"/>
<dbReference type="InterPro" id="IPR011055">
    <property type="entry name" value="Dup_hybrid_motif"/>
</dbReference>
<dbReference type="Gene3D" id="3.10.350.10">
    <property type="entry name" value="LysM domain"/>
    <property type="match status" value="1"/>
</dbReference>
<organism evidence="4 5">
    <name type="scientific">Candidatus Reconcilbacillus cellulovorans</name>
    <dbReference type="NCBI Taxonomy" id="1906605"/>
    <lineage>
        <taxon>Bacteria</taxon>
        <taxon>Bacillati</taxon>
        <taxon>Bacillota</taxon>
        <taxon>Bacilli</taxon>
        <taxon>Bacillales</taxon>
        <taxon>Paenibacillaceae</taxon>
        <taxon>Candidatus Reconcilbacillus</taxon>
    </lineage>
</organism>
<dbReference type="CDD" id="cd00118">
    <property type="entry name" value="LysM"/>
    <property type="match status" value="1"/>
</dbReference>
<dbReference type="InterPro" id="IPR050570">
    <property type="entry name" value="Cell_wall_metabolism_enzyme"/>
</dbReference>
<sequence length="481" mass="53730">MGAGRKRCWQAWHYVRTILHTYRTQYLRGVGALGLIASVAIGGNQYVLFHTREIVHVYVDGQPIGTVSSVRVVEQHIAARQKELEERSPDVRLVLDREAVTFQSEKRFMGRYDNEATLAKLDETLKPKAVGVELVVGGSVVAIVRDEQVASRILEQYKQKFAKSGDVVTTFSSDGSGQASARVESVEFVQTVEVREKDIRPDQVMRPEDVLRKLEGGETTPTTYVVQEGDCVGCIAQKFGISPELIYRNNPWIRDDLIRVGDVLDLTVPKPLLSVRTVELVEERHEIPYPTEYRTDATMKAGTTKTIKPGKNGLKTIELRVTKINGEEVSEEVVGERVLEQPEPAIVVRGTRVITGEGTGRFSWPVVGYMITSTFGMRWGEMHKGIDIVGNRNILAADNGVVVFAGDRLDGYGKQVVIDHQNGYRTVYAHLSRIDVKVGQRVEKGERIGYMGATGRVTGVHLHFEIYRNGVPQNPLKYLSR</sequence>
<dbReference type="SUPFAM" id="SSF54106">
    <property type="entry name" value="LysM domain"/>
    <property type="match status" value="1"/>
</dbReference>
<evidence type="ECO:0000313" key="5">
    <source>
        <dbReference type="Proteomes" id="UP000243688"/>
    </source>
</evidence>
<dbReference type="InterPro" id="IPR036779">
    <property type="entry name" value="LysM_dom_sf"/>
</dbReference>
<dbReference type="PROSITE" id="PS51109">
    <property type="entry name" value="G5"/>
    <property type="match status" value="1"/>
</dbReference>
<dbReference type="GO" id="GO:0004222">
    <property type="term" value="F:metalloendopeptidase activity"/>
    <property type="evidence" value="ECO:0007669"/>
    <property type="project" value="TreeGrafter"/>
</dbReference>
<evidence type="ECO:0000313" key="4">
    <source>
        <dbReference type="EMBL" id="PDO10423.1"/>
    </source>
</evidence>
<comment type="caution">
    <text evidence="4">The sequence shown here is derived from an EMBL/GenBank/DDBJ whole genome shotgun (WGS) entry which is preliminary data.</text>
</comment>
<keyword evidence="1" id="KW-0732">Signal</keyword>
<feature type="domain" description="G5" evidence="2">
    <location>
        <begin position="272"/>
        <end position="353"/>
    </location>
</feature>
<dbReference type="PROSITE" id="PS51782">
    <property type="entry name" value="LYSM"/>
    <property type="match status" value="1"/>
</dbReference>
<name>A0A2A6E097_9BACL</name>
<dbReference type="CDD" id="cd12797">
    <property type="entry name" value="M23_peptidase"/>
    <property type="match status" value="1"/>
</dbReference>
<dbReference type="Proteomes" id="UP000243688">
    <property type="component" value="Unassembled WGS sequence"/>
</dbReference>
<evidence type="ECO:0008006" key="6">
    <source>
        <dbReference type="Google" id="ProtNLM"/>
    </source>
</evidence>
<dbReference type="PANTHER" id="PTHR21666">
    <property type="entry name" value="PEPTIDASE-RELATED"/>
    <property type="match status" value="1"/>
</dbReference>
<dbReference type="Pfam" id="PF07501">
    <property type="entry name" value="G5"/>
    <property type="match status" value="1"/>
</dbReference>
<dbReference type="Pfam" id="PF01551">
    <property type="entry name" value="Peptidase_M23"/>
    <property type="match status" value="1"/>
</dbReference>
<dbReference type="Gene3D" id="2.70.70.10">
    <property type="entry name" value="Glucose Permease (Domain IIA)"/>
    <property type="match status" value="1"/>
</dbReference>
<evidence type="ECO:0000259" key="2">
    <source>
        <dbReference type="PROSITE" id="PS51109"/>
    </source>
</evidence>
<dbReference type="EMBL" id="MOXJ01000015">
    <property type="protein sequence ID" value="PDO10423.1"/>
    <property type="molecule type" value="Genomic_DNA"/>
</dbReference>
<gene>
    <name evidence="4" type="ORF">BLM47_07320</name>
</gene>
<feature type="domain" description="LysM" evidence="3">
    <location>
        <begin position="222"/>
        <end position="266"/>
    </location>
</feature>
<dbReference type="Pfam" id="PF01476">
    <property type="entry name" value="LysM"/>
    <property type="match status" value="1"/>
</dbReference>
<reference evidence="4 5" key="1">
    <citation type="submission" date="2016-12" db="EMBL/GenBank/DDBJ databases">
        <title>Candidatus Reconcilibacillus cellulovorans genome.</title>
        <authorList>
            <person name="Kolinko S."/>
            <person name="Wu Y.-W."/>
            <person name="Tachea F."/>
            <person name="Denzel E."/>
            <person name="Hiras J."/>
            <person name="Baecker N."/>
            <person name="Chan L.J."/>
            <person name="Eichorst S.A."/>
            <person name="Frey D."/>
            <person name="Adams P.D."/>
            <person name="Pray T."/>
            <person name="Tanjore D."/>
            <person name="Petzold C.J."/>
            <person name="Gladden J.M."/>
            <person name="Simmons B.A."/>
            <person name="Singer S.W."/>
        </authorList>
    </citation>
    <scope>NUCLEOTIDE SEQUENCE [LARGE SCALE GENOMIC DNA]</scope>
    <source>
        <strain evidence="4">JTherm</strain>
    </source>
</reference>
<dbReference type="InterPro" id="IPR018392">
    <property type="entry name" value="LysM"/>
</dbReference>
<dbReference type="InterPro" id="IPR016047">
    <property type="entry name" value="M23ase_b-sheet_dom"/>
</dbReference>
<dbReference type="PANTHER" id="PTHR21666:SF270">
    <property type="entry name" value="MUREIN HYDROLASE ACTIVATOR ENVC"/>
    <property type="match status" value="1"/>
</dbReference>
<accession>A0A2A6E097</accession>
<dbReference type="AlphaFoldDB" id="A0A2A6E097"/>
<dbReference type="SUPFAM" id="SSF51261">
    <property type="entry name" value="Duplicated hybrid motif"/>
    <property type="match status" value="1"/>
</dbReference>
<dbReference type="InterPro" id="IPR011098">
    <property type="entry name" value="G5_dom"/>
</dbReference>
<dbReference type="SMART" id="SM01208">
    <property type="entry name" value="G5"/>
    <property type="match status" value="1"/>
</dbReference>
<evidence type="ECO:0000259" key="3">
    <source>
        <dbReference type="PROSITE" id="PS51782"/>
    </source>
</evidence>
<protein>
    <recommendedName>
        <fullName evidence="6">Peptidase M23</fullName>
    </recommendedName>
</protein>
<evidence type="ECO:0000256" key="1">
    <source>
        <dbReference type="ARBA" id="ARBA00022729"/>
    </source>
</evidence>
<dbReference type="Gene3D" id="2.20.230.10">
    <property type="entry name" value="Resuscitation-promoting factor rpfb"/>
    <property type="match status" value="1"/>
</dbReference>